<evidence type="ECO:0000256" key="3">
    <source>
        <dbReference type="ARBA" id="ARBA00022982"/>
    </source>
</evidence>
<dbReference type="PANTHER" id="PTHR36923">
    <property type="entry name" value="FERREDOXIN"/>
    <property type="match status" value="1"/>
</dbReference>
<keyword evidence="1 6" id="KW-0813">Transport</keyword>
<dbReference type="EMBL" id="LBUT01000016">
    <property type="protein sequence ID" value="KKQ69516.1"/>
    <property type="molecule type" value="Genomic_DNA"/>
</dbReference>
<dbReference type="GO" id="GO:0005506">
    <property type="term" value="F:iron ion binding"/>
    <property type="evidence" value="ECO:0007669"/>
    <property type="project" value="UniProtKB-UniRule"/>
</dbReference>
<comment type="function">
    <text evidence="6">Ferredoxins are iron-sulfur proteins that transfer electrons in a wide variety of metabolic reactions.</text>
</comment>
<proteinExistence type="predicted"/>
<evidence type="ECO:0000256" key="2">
    <source>
        <dbReference type="ARBA" id="ARBA00022723"/>
    </source>
</evidence>
<name>A0A0G0MX59_9BACT</name>
<keyword evidence="2 6" id="KW-0479">Metal-binding</keyword>
<accession>A0A0G0MX59</accession>
<sequence length="70" mass="7510">MASSTKKIIVNRDTCIGCNSCCIIDPETFELDTTEYKAKVIKQPQGDISENTKTAISACPVGAISIVDDN</sequence>
<dbReference type="PRINTS" id="PR00352">
    <property type="entry name" value="3FE4SFRDOXIN"/>
</dbReference>
<dbReference type="GO" id="GO:0009055">
    <property type="term" value="F:electron transfer activity"/>
    <property type="evidence" value="ECO:0007669"/>
    <property type="project" value="UniProtKB-UniRule"/>
</dbReference>
<dbReference type="Proteomes" id="UP000034406">
    <property type="component" value="Unassembled WGS sequence"/>
</dbReference>
<keyword evidence="5 6" id="KW-0411">Iron-sulfur</keyword>
<protein>
    <recommendedName>
        <fullName evidence="6">Ferredoxin</fullName>
    </recommendedName>
</protein>
<dbReference type="PANTHER" id="PTHR36923:SF3">
    <property type="entry name" value="FERREDOXIN"/>
    <property type="match status" value="1"/>
</dbReference>
<evidence type="ECO:0000259" key="7">
    <source>
        <dbReference type="PROSITE" id="PS51379"/>
    </source>
</evidence>
<keyword evidence="4 6" id="KW-0408">Iron</keyword>
<feature type="domain" description="4Fe-4S ferredoxin-type" evidence="7">
    <location>
        <begin position="6"/>
        <end position="34"/>
    </location>
</feature>
<dbReference type="GO" id="GO:0051536">
    <property type="term" value="F:iron-sulfur cluster binding"/>
    <property type="evidence" value="ECO:0007669"/>
    <property type="project" value="UniProtKB-KW"/>
</dbReference>
<evidence type="ECO:0000256" key="4">
    <source>
        <dbReference type="ARBA" id="ARBA00023004"/>
    </source>
</evidence>
<dbReference type="SUPFAM" id="SSF54862">
    <property type="entry name" value="4Fe-4S ferredoxins"/>
    <property type="match status" value="1"/>
</dbReference>
<reference evidence="8 9" key="1">
    <citation type="journal article" date="2015" name="Nature">
        <title>rRNA introns, odd ribosomes, and small enigmatic genomes across a large radiation of phyla.</title>
        <authorList>
            <person name="Brown C.T."/>
            <person name="Hug L.A."/>
            <person name="Thomas B.C."/>
            <person name="Sharon I."/>
            <person name="Castelle C.J."/>
            <person name="Singh A."/>
            <person name="Wilkins M.J."/>
            <person name="Williams K.H."/>
            <person name="Banfield J.F."/>
        </authorList>
    </citation>
    <scope>NUCLEOTIDE SEQUENCE [LARGE SCALE GENOMIC DNA]</scope>
</reference>
<organism evidence="8 9">
    <name type="scientific">Candidatus Shapirobacteria bacterium GW2011_GWE2_38_30</name>
    <dbReference type="NCBI Taxonomy" id="1618490"/>
    <lineage>
        <taxon>Bacteria</taxon>
        <taxon>Candidatus Shapironibacteriota</taxon>
    </lineage>
</organism>
<dbReference type="PROSITE" id="PS51379">
    <property type="entry name" value="4FE4S_FER_2"/>
    <property type="match status" value="1"/>
</dbReference>
<dbReference type="AlphaFoldDB" id="A0A0G0MX59"/>
<evidence type="ECO:0000313" key="8">
    <source>
        <dbReference type="EMBL" id="KKQ69516.1"/>
    </source>
</evidence>
<evidence type="ECO:0000313" key="9">
    <source>
        <dbReference type="Proteomes" id="UP000034406"/>
    </source>
</evidence>
<gene>
    <name evidence="8" type="ORF">US90_C0016G0018</name>
</gene>
<dbReference type="Pfam" id="PF13370">
    <property type="entry name" value="Fer4_13"/>
    <property type="match status" value="1"/>
</dbReference>
<dbReference type="InterPro" id="IPR017896">
    <property type="entry name" value="4Fe4S_Fe-S-bd"/>
</dbReference>
<evidence type="ECO:0000256" key="5">
    <source>
        <dbReference type="ARBA" id="ARBA00023014"/>
    </source>
</evidence>
<evidence type="ECO:0000256" key="6">
    <source>
        <dbReference type="RuleBase" id="RU368020"/>
    </source>
</evidence>
<dbReference type="InterPro" id="IPR001080">
    <property type="entry name" value="3Fe4S_ferredoxin"/>
</dbReference>
<dbReference type="Gene3D" id="3.30.70.20">
    <property type="match status" value="1"/>
</dbReference>
<keyword evidence="3 6" id="KW-0249">Electron transport</keyword>
<evidence type="ECO:0000256" key="1">
    <source>
        <dbReference type="ARBA" id="ARBA00022448"/>
    </source>
</evidence>
<comment type="caution">
    <text evidence="8">The sequence shown here is derived from an EMBL/GenBank/DDBJ whole genome shotgun (WGS) entry which is preliminary data.</text>
</comment>
<dbReference type="STRING" id="1618490.US90_C0016G0018"/>
<dbReference type="InterPro" id="IPR051269">
    <property type="entry name" value="Fe-S_cluster_ET"/>
</dbReference>